<accession>A0A922JSU1</accession>
<dbReference type="GO" id="GO:0004345">
    <property type="term" value="F:glucose-6-phosphate dehydrogenase activity"/>
    <property type="evidence" value="ECO:0007669"/>
    <property type="project" value="UniProtKB-EC"/>
</dbReference>
<proteinExistence type="inferred from homology"/>
<dbReference type="AlphaFoldDB" id="A0A922JSU1"/>
<comment type="caution">
    <text evidence="8">The sequence shown here is derived from an EMBL/GenBank/DDBJ whole genome shotgun (WGS) entry which is preliminary data.</text>
</comment>
<dbReference type="Pfam" id="PF00479">
    <property type="entry name" value="G6PD_N"/>
    <property type="match status" value="2"/>
</dbReference>
<dbReference type="InterPro" id="IPR001282">
    <property type="entry name" value="G6P_DH"/>
</dbReference>
<comment type="function">
    <text evidence="5">Catalyzes the rate-limiting step of the oxidative pentose-phosphate pathway, which represents a route for the dissimilation of carbohydrates besides glycolysis.</text>
</comment>
<evidence type="ECO:0000256" key="3">
    <source>
        <dbReference type="ARBA" id="ARBA00022857"/>
    </source>
</evidence>
<dbReference type="GO" id="GO:0006006">
    <property type="term" value="P:glucose metabolic process"/>
    <property type="evidence" value="ECO:0007669"/>
    <property type="project" value="UniProtKB-KW"/>
</dbReference>
<organism evidence="8 9">
    <name type="scientific">Carya illinoinensis</name>
    <name type="common">Pecan</name>
    <dbReference type="NCBI Taxonomy" id="32201"/>
    <lineage>
        <taxon>Eukaryota</taxon>
        <taxon>Viridiplantae</taxon>
        <taxon>Streptophyta</taxon>
        <taxon>Embryophyta</taxon>
        <taxon>Tracheophyta</taxon>
        <taxon>Spermatophyta</taxon>
        <taxon>Magnoliopsida</taxon>
        <taxon>eudicotyledons</taxon>
        <taxon>Gunneridae</taxon>
        <taxon>Pentapetalae</taxon>
        <taxon>rosids</taxon>
        <taxon>fabids</taxon>
        <taxon>Fagales</taxon>
        <taxon>Juglandaceae</taxon>
        <taxon>Carya</taxon>
    </lineage>
</organism>
<dbReference type="EC" id="1.1.1.49" evidence="5"/>
<dbReference type="Pfam" id="PF02781">
    <property type="entry name" value="G6PD_C"/>
    <property type="match status" value="1"/>
</dbReference>
<dbReference type="PANTHER" id="PTHR23429">
    <property type="entry name" value="GLUCOSE-6-PHOSPHATE 1-DEHYDROGENASE G6PD"/>
    <property type="match status" value="1"/>
</dbReference>
<dbReference type="PIRSF" id="PIRSF000110">
    <property type="entry name" value="G6PD"/>
    <property type="match status" value="1"/>
</dbReference>
<dbReference type="InterPro" id="IPR022674">
    <property type="entry name" value="G6P_DH_NAD-bd"/>
</dbReference>
<feature type="domain" description="Glucose-6-phosphate dehydrogenase NAD-binding" evidence="6">
    <location>
        <begin position="102"/>
        <end position="162"/>
    </location>
</feature>
<keyword evidence="4 5" id="KW-0119">Carbohydrate metabolism</keyword>
<evidence type="ECO:0000256" key="4">
    <source>
        <dbReference type="ARBA" id="ARBA00023277"/>
    </source>
</evidence>
<gene>
    <name evidence="8" type="ORF">I3842_04G195400</name>
</gene>
<dbReference type="HAMAP" id="MF_00966">
    <property type="entry name" value="G6PD"/>
    <property type="match status" value="1"/>
</dbReference>
<dbReference type="EMBL" id="CM031828">
    <property type="protein sequence ID" value="KAG6719303.1"/>
    <property type="molecule type" value="Genomic_DNA"/>
</dbReference>
<dbReference type="Gene3D" id="3.30.360.10">
    <property type="entry name" value="Dihydrodipicolinate Reductase, domain 2"/>
    <property type="match status" value="1"/>
</dbReference>
<comment type="pathway">
    <text evidence="5">Carbohydrate degradation; pentose phosphate pathway; D-ribulose 5-phosphate from D-glucose 6-phosphate (oxidative stage): step 1/3.</text>
</comment>
<protein>
    <recommendedName>
        <fullName evidence="5">Glucose-6-phosphate 1-dehydrogenase</fullName>
        <ecNumber evidence="5">1.1.1.49</ecNumber>
    </recommendedName>
</protein>
<name>A0A922JSU1_CARIL</name>
<evidence type="ECO:0000313" key="8">
    <source>
        <dbReference type="EMBL" id="KAG6719303.1"/>
    </source>
</evidence>
<comment type="catalytic activity">
    <reaction evidence="5">
        <text>D-glucose 6-phosphate + NADP(+) = 6-phospho-D-glucono-1,5-lactone + NADPH + H(+)</text>
        <dbReference type="Rhea" id="RHEA:15841"/>
        <dbReference type="ChEBI" id="CHEBI:15378"/>
        <dbReference type="ChEBI" id="CHEBI:57783"/>
        <dbReference type="ChEBI" id="CHEBI:57955"/>
        <dbReference type="ChEBI" id="CHEBI:58349"/>
        <dbReference type="ChEBI" id="CHEBI:61548"/>
        <dbReference type="EC" id="1.1.1.49"/>
    </reaction>
</comment>
<dbReference type="GO" id="GO:0009051">
    <property type="term" value="P:pentose-phosphate shunt, oxidative branch"/>
    <property type="evidence" value="ECO:0007669"/>
    <property type="project" value="TreeGrafter"/>
</dbReference>
<evidence type="ECO:0000256" key="2">
    <source>
        <dbReference type="ARBA" id="ARBA00022526"/>
    </source>
</evidence>
<dbReference type="PANTHER" id="PTHR23429:SF13">
    <property type="entry name" value="GLUCOSE-6-PHOSPHATE 1-DEHYDROGENASE 1, CHLOROPLASTIC"/>
    <property type="match status" value="1"/>
</dbReference>
<keyword evidence="5" id="KW-0560">Oxidoreductase</keyword>
<dbReference type="FunFam" id="3.30.360.10:FF:000018">
    <property type="entry name" value="Glucose-6-phosphate 1-dehydrogenase"/>
    <property type="match status" value="1"/>
</dbReference>
<dbReference type="PRINTS" id="PR00079">
    <property type="entry name" value="G6PDHDRGNASE"/>
</dbReference>
<feature type="domain" description="Glucose-6-phosphate dehydrogenase NAD-binding" evidence="6">
    <location>
        <begin position="197"/>
        <end position="315"/>
    </location>
</feature>
<reference evidence="8" key="1">
    <citation type="submission" date="2021-01" db="EMBL/GenBank/DDBJ databases">
        <authorList>
            <person name="Lovell J.T."/>
            <person name="Bentley N."/>
            <person name="Bhattarai G."/>
            <person name="Jenkins J.W."/>
            <person name="Sreedasyam A."/>
            <person name="Alarcon Y."/>
            <person name="Bock C."/>
            <person name="Boston L."/>
            <person name="Carlson J."/>
            <person name="Cervantes K."/>
            <person name="Clermont K."/>
            <person name="Krom N."/>
            <person name="Kubenka K."/>
            <person name="Mamidi S."/>
            <person name="Mattison C."/>
            <person name="Monteros M."/>
            <person name="Pisani C."/>
            <person name="Plott C."/>
            <person name="Rajasekar S."/>
            <person name="Rhein H.S."/>
            <person name="Rohla C."/>
            <person name="Song M."/>
            <person name="Hilaire R.S."/>
            <person name="Shu S."/>
            <person name="Wells L."/>
            <person name="Wang X."/>
            <person name="Webber J."/>
            <person name="Heerema R.J."/>
            <person name="Klein P."/>
            <person name="Conner P."/>
            <person name="Grauke L."/>
            <person name="Grimwood J."/>
            <person name="Schmutz J."/>
            <person name="Randall J.J."/>
        </authorList>
    </citation>
    <scope>NUCLEOTIDE SEQUENCE</scope>
    <source>
        <tissue evidence="8">Leaf</tissue>
    </source>
</reference>
<keyword evidence="3 5" id="KW-0521">NADP</keyword>
<dbReference type="InterPro" id="IPR036291">
    <property type="entry name" value="NAD(P)-bd_dom_sf"/>
</dbReference>
<comment type="similarity">
    <text evidence="1 5">Belongs to the glucose-6-phosphate dehydrogenase family.</text>
</comment>
<dbReference type="SUPFAM" id="SSF55347">
    <property type="entry name" value="Glyceraldehyde-3-phosphate dehydrogenase-like, C-terminal domain"/>
    <property type="match status" value="1"/>
</dbReference>
<evidence type="ECO:0000259" key="7">
    <source>
        <dbReference type="Pfam" id="PF02781"/>
    </source>
</evidence>
<feature type="domain" description="Glucose-6-phosphate dehydrogenase C-terminal" evidence="7">
    <location>
        <begin position="317"/>
        <end position="526"/>
    </location>
</feature>
<dbReference type="InterPro" id="IPR022675">
    <property type="entry name" value="G6P_DH_C"/>
</dbReference>
<dbReference type="NCBIfam" id="TIGR00871">
    <property type="entry name" value="zwf"/>
    <property type="match status" value="1"/>
</dbReference>
<evidence type="ECO:0000313" key="9">
    <source>
        <dbReference type="Proteomes" id="UP000811246"/>
    </source>
</evidence>
<dbReference type="Proteomes" id="UP000811246">
    <property type="component" value="Chromosome 4"/>
</dbReference>
<dbReference type="Gene3D" id="3.40.50.720">
    <property type="entry name" value="NAD(P)-binding Rossmann-like Domain"/>
    <property type="match status" value="2"/>
</dbReference>
<evidence type="ECO:0000259" key="6">
    <source>
        <dbReference type="Pfam" id="PF00479"/>
    </source>
</evidence>
<dbReference type="SUPFAM" id="SSF51735">
    <property type="entry name" value="NAD(P)-binding Rossmann-fold domains"/>
    <property type="match status" value="1"/>
</dbReference>
<dbReference type="GO" id="GO:0050661">
    <property type="term" value="F:NADP binding"/>
    <property type="evidence" value="ECO:0007669"/>
    <property type="project" value="InterPro"/>
</dbReference>
<dbReference type="GO" id="GO:0009570">
    <property type="term" value="C:chloroplast stroma"/>
    <property type="evidence" value="ECO:0007669"/>
    <property type="project" value="TreeGrafter"/>
</dbReference>
<evidence type="ECO:0000256" key="1">
    <source>
        <dbReference type="ARBA" id="ARBA00009975"/>
    </source>
</evidence>
<evidence type="ECO:0000256" key="5">
    <source>
        <dbReference type="RuleBase" id="RU362120"/>
    </source>
</evidence>
<keyword evidence="2 5" id="KW-0313">Glucose metabolism</keyword>
<sequence>MALRLNSSSSNSILSPSSFSHETQTIPKKKLLGIWVCTNDSRVHRNKHFELKASYAQPFNAVSLQAGAPVNSLTTERIENPAQKEYIPFLETEKDETTLSIVVIGASGDLSRRKIFPALFALFNEDRLPENFIIFGYARSIMTDKELRNMISKTLTCRVDKRCYFIYLNLFETKFIYFLTKYVVRCPDYSNLRDYRENCNEKIDAFLKRCFYHSGQYSSEEHFLGLHKKLKGKEAGRRSNRLFYLAVPPNMFVDVARCAKSRASSENGWTRVIIEKPFGRDTESSRDLTRGLKGYLREDQIFRIDHHMGKELVENLLVLRFSNLVFEPLWSRNYIHNVQLIFSEDFGIEGQGRYFDNYGVIRDIMQNHLLQTLALFAMDTPVSLDAEDIRNEKVKVLRSMNPVQLEDVVVGQYKGDSDGNTSYPAYTDEMTVSKNSLTPTFAAATLFINNARWDGVPFLMIAGKALHSKRAEIRVQFKNVPGNLYNRKFGTDLDQARNELVIRIEPDEAIYLKFNNKVPGLGMRLDCGIGLNLLYKAR</sequence>